<name>A0A3E3ICQ9_9FIRM</name>
<evidence type="ECO:0000259" key="5">
    <source>
        <dbReference type="PROSITE" id="PS01124"/>
    </source>
</evidence>
<accession>A0A3E3ICQ9</accession>
<evidence type="ECO:0000256" key="3">
    <source>
        <dbReference type="ARBA" id="ARBA00023163"/>
    </source>
</evidence>
<reference evidence="6" key="1">
    <citation type="submission" date="2018-08" db="EMBL/GenBank/DDBJ databases">
        <title>A genome reference for cultivated species of the human gut microbiota.</title>
        <authorList>
            <person name="Zou Y."/>
            <person name="Xue W."/>
            <person name="Luo G."/>
        </authorList>
    </citation>
    <scope>NUCLEOTIDE SEQUENCE [LARGE SCALE GENOMIC DNA]</scope>
    <source>
        <strain evidence="6">TF05-5AC</strain>
    </source>
</reference>
<sequence>MVNRIRSYISRHSFYYRILIPFSMVSILAILLTASTAWRIMGNKIDNQMKESVTHRLEQVRIYSDNYIYEQMMNILVNSFTGTSNPVRYFFIKKDQTIYDYHKIFQYVMEVVSDNTCLSSITVCNGESTVIDSTYGLCLNPEEDKNKLRQYVPYEEFARIASSKKIGYFSTAEDYSDTVRPAISLFYPVNRQSTDTVQSYIVLTLDQNSYLAGIKNFYQFYDSLLILNEQNEVILDNLSLTGINGKDISGLVSTALTSGASNACQECTINSRPYYLTWTTSDTSDWKYVSIVTAETLDKESAALFRTIAFVVFALLAAVLLLSQLVTSNVYRPIRKLHAKLIPASGKAPNAEDELSAIDSMVTFLQNRVGDMQDILERNRSVISYKLTMDLLHSHILEEPELRERLFLSGITFQKPCYCVLLLALNPGAFSLLPLEQKEVLSTLLLDQAVKRILKDAPFLSAAQDNRLAFIINLAPEGYQELREAANRFIASSARELPIGINLALSSLTDKLDRIVELNTKTEGYLRYSFLHEYGNLFTPELIQSYESNEFLVTSRDYAELEAQINADQFDVLNEKLAAYETCILENGYSYQSVNVFSIHLYSMAFQIGKNIGIFDDPEIKADTEQRLRQSGSFRETMDCIRYILALYHETYIRNINDEDRQLIEHIKEYILTHCSGEVSLAAVAETFHVSRSHLSRLFKAITGDNFSTFVIDTKLEKAAALFLEMPDKSINEIACSLGYFTQAYFTRLFKQKYGMTPSQYRKANEKLPS</sequence>
<evidence type="ECO:0000313" key="7">
    <source>
        <dbReference type="Proteomes" id="UP000260812"/>
    </source>
</evidence>
<dbReference type="InterPro" id="IPR018060">
    <property type="entry name" value="HTH_AraC"/>
</dbReference>
<organism evidence="6 7">
    <name type="scientific">Eisenbergiella massiliensis</name>
    <dbReference type="NCBI Taxonomy" id="1720294"/>
    <lineage>
        <taxon>Bacteria</taxon>
        <taxon>Bacillati</taxon>
        <taxon>Bacillota</taxon>
        <taxon>Clostridia</taxon>
        <taxon>Lachnospirales</taxon>
        <taxon>Lachnospiraceae</taxon>
        <taxon>Eisenbergiella</taxon>
    </lineage>
</organism>
<dbReference type="RefSeq" id="WP_117543229.1">
    <property type="nucleotide sequence ID" value="NZ_JBKUNB010000020.1"/>
</dbReference>
<dbReference type="SMART" id="SM00342">
    <property type="entry name" value="HTH_ARAC"/>
    <property type="match status" value="1"/>
</dbReference>
<dbReference type="PROSITE" id="PS01124">
    <property type="entry name" value="HTH_ARAC_FAMILY_2"/>
    <property type="match status" value="1"/>
</dbReference>
<dbReference type="SUPFAM" id="SSF46689">
    <property type="entry name" value="Homeodomain-like"/>
    <property type="match status" value="2"/>
</dbReference>
<keyword evidence="4" id="KW-1133">Transmembrane helix</keyword>
<proteinExistence type="predicted"/>
<dbReference type="PANTHER" id="PTHR43280:SF28">
    <property type="entry name" value="HTH-TYPE TRANSCRIPTIONAL ACTIVATOR RHAS"/>
    <property type="match status" value="1"/>
</dbReference>
<dbReference type="GO" id="GO:0003700">
    <property type="term" value="F:DNA-binding transcription factor activity"/>
    <property type="evidence" value="ECO:0007669"/>
    <property type="project" value="InterPro"/>
</dbReference>
<evidence type="ECO:0000256" key="1">
    <source>
        <dbReference type="ARBA" id="ARBA00023015"/>
    </source>
</evidence>
<dbReference type="EMBL" id="QVLV01000001">
    <property type="protein sequence ID" value="RGE64771.1"/>
    <property type="molecule type" value="Genomic_DNA"/>
</dbReference>
<evidence type="ECO:0000256" key="2">
    <source>
        <dbReference type="ARBA" id="ARBA00023125"/>
    </source>
</evidence>
<dbReference type="GeneID" id="97985308"/>
<dbReference type="InterPro" id="IPR009057">
    <property type="entry name" value="Homeodomain-like_sf"/>
</dbReference>
<comment type="caution">
    <text evidence="6">The sequence shown here is derived from an EMBL/GenBank/DDBJ whole genome shotgun (WGS) entry which is preliminary data.</text>
</comment>
<gene>
    <name evidence="6" type="ORF">DXC51_00030</name>
</gene>
<evidence type="ECO:0000313" key="6">
    <source>
        <dbReference type="EMBL" id="RGE64771.1"/>
    </source>
</evidence>
<protein>
    <submittedName>
        <fullName evidence="6">AraC family transcriptional regulator</fullName>
    </submittedName>
</protein>
<dbReference type="PANTHER" id="PTHR43280">
    <property type="entry name" value="ARAC-FAMILY TRANSCRIPTIONAL REGULATOR"/>
    <property type="match status" value="1"/>
</dbReference>
<dbReference type="Pfam" id="PF12833">
    <property type="entry name" value="HTH_18"/>
    <property type="match status" value="1"/>
</dbReference>
<keyword evidence="2" id="KW-0238">DNA-binding</keyword>
<dbReference type="Proteomes" id="UP000260812">
    <property type="component" value="Unassembled WGS sequence"/>
</dbReference>
<dbReference type="AlphaFoldDB" id="A0A3E3ICQ9"/>
<dbReference type="PRINTS" id="PR00032">
    <property type="entry name" value="HTHARAC"/>
</dbReference>
<keyword evidence="7" id="KW-1185">Reference proteome</keyword>
<evidence type="ECO:0000256" key="4">
    <source>
        <dbReference type="SAM" id="Phobius"/>
    </source>
</evidence>
<keyword evidence="4" id="KW-0472">Membrane</keyword>
<keyword evidence="4" id="KW-0812">Transmembrane</keyword>
<keyword evidence="3" id="KW-0804">Transcription</keyword>
<dbReference type="GO" id="GO:0043565">
    <property type="term" value="F:sequence-specific DNA binding"/>
    <property type="evidence" value="ECO:0007669"/>
    <property type="project" value="InterPro"/>
</dbReference>
<feature type="domain" description="HTH araC/xylS-type" evidence="5">
    <location>
        <begin position="665"/>
        <end position="764"/>
    </location>
</feature>
<dbReference type="Gene3D" id="1.10.10.60">
    <property type="entry name" value="Homeodomain-like"/>
    <property type="match status" value="2"/>
</dbReference>
<keyword evidence="1" id="KW-0805">Transcription regulation</keyword>
<feature type="transmembrane region" description="Helical" evidence="4">
    <location>
        <begin position="14"/>
        <end position="40"/>
    </location>
</feature>
<dbReference type="InterPro" id="IPR020449">
    <property type="entry name" value="Tscrpt_reg_AraC-type_HTH"/>
</dbReference>